<name>A0ABQ0CTN9_9HYPO</name>
<evidence type="ECO:0000256" key="1">
    <source>
        <dbReference type="SAM" id="MobiDB-lite"/>
    </source>
</evidence>
<feature type="region of interest" description="Disordered" evidence="1">
    <location>
        <begin position="118"/>
        <end position="140"/>
    </location>
</feature>
<protein>
    <recommendedName>
        <fullName evidence="6">Stretch-activated Ca channel</fullName>
    </recommendedName>
</protein>
<feature type="transmembrane region" description="Helical" evidence="2">
    <location>
        <begin position="618"/>
        <end position="637"/>
    </location>
</feature>
<evidence type="ECO:0000313" key="5">
    <source>
        <dbReference type="Proteomes" id="UP001562357"/>
    </source>
</evidence>
<keyword evidence="2" id="KW-1133">Transmembrane helix</keyword>
<reference evidence="5" key="1">
    <citation type="submission" date="2024-06" db="EMBL/GenBank/DDBJ databases">
        <title>Draft Genome Sequences of Epichloe bromicola Strains Isolated from Elymus ciliaris.</title>
        <authorList>
            <consortium name="Epichloe bromicola genome sequencing consortium"/>
            <person name="Miura A."/>
            <person name="Imano S."/>
            <person name="Ashida A."/>
            <person name="Sato I."/>
            <person name="Chiba S."/>
            <person name="Tanaka A."/>
            <person name="Camagna M."/>
            <person name="Takemoto D."/>
        </authorList>
    </citation>
    <scope>NUCLEOTIDE SEQUENCE [LARGE SCALE GENOMIC DNA]</scope>
    <source>
        <strain evidence="5">DP</strain>
    </source>
</reference>
<proteinExistence type="predicted"/>
<dbReference type="EMBL" id="BAAFGZ010000223">
    <property type="protein sequence ID" value="GAB0136816.1"/>
    <property type="molecule type" value="Genomic_DNA"/>
</dbReference>
<sequence>MQLSPLQSRLVASLAATFCLLVLFSLLLLPKGAVAREFPHESFLAFSSRPDLASFEEDGHRPDSRTSSYEPILNFLGRSILGRASDTIPLENDKPLAFNIQPGGAPICYIIKKGSLGNSTSQGKQVQQRQTDDDKNERTGQEVKNATIYISANTCLQPTVQSGGKRSKPPQLILFLSNSTEAGCPQVTSNPKGHLAKGFTSHPFEEGAVRVSVNATSDIYIGLYAPNITDSFEGSYDYQVAASSTEYFHQYQSNETGGAKLLWMDSDSTAALLITRNLTTEASEARHIWSEDPPYQLYVSGQDWPMLDGLHHSACGLERNALVGANKEGTAKNNGMVKTSMTLRGPGGMPKQQFYVVGLNATTSYSGVLVQPANVTVNSKRQANGGGQSLKKAGSVVFQGTTFQTNAAPNCKVVTDLEFCDEIQYAVPGNDGKFNNTELAKVYDKQAKTVYDNFLKVMQQIQCEADRTSKYSLARTCEDCKRAYKRWLCTVSLPRCEDFLDGSRFSVLRNVNQAFPNGTLLPTEIRQELAKVPAQNASRNSFIDETIQPGPYKEIMPCEDICYQVVQSCPAMIKFNCPQPGMYGFNVTYGRRNADNTVVSCNFPGEARTRTSAGRNTIPNLALLTCIMSVFSILVMAR</sequence>
<evidence type="ECO:0008006" key="6">
    <source>
        <dbReference type="Google" id="ProtNLM"/>
    </source>
</evidence>
<dbReference type="InterPro" id="IPR024338">
    <property type="entry name" value="MID1/Yam8"/>
</dbReference>
<keyword evidence="5" id="KW-1185">Reference proteome</keyword>
<gene>
    <name evidence="4" type="primary">g5104</name>
    <name evidence="4" type="ORF">EsDP_00005104</name>
</gene>
<dbReference type="Pfam" id="PF12929">
    <property type="entry name" value="Mid1"/>
    <property type="match status" value="1"/>
</dbReference>
<keyword evidence="2" id="KW-0812">Transmembrane</keyword>
<keyword evidence="2" id="KW-0472">Membrane</keyword>
<comment type="caution">
    <text evidence="4">The sequence shown here is derived from an EMBL/GenBank/DDBJ whole genome shotgun (WGS) entry which is preliminary data.</text>
</comment>
<dbReference type="PANTHER" id="PTHR39142:SF1">
    <property type="entry name" value="AEL197CP"/>
    <property type="match status" value="1"/>
</dbReference>
<evidence type="ECO:0000256" key="3">
    <source>
        <dbReference type="SAM" id="SignalP"/>
    </source>
</evidence>
<feature type="signal peptide" evidence="3">
    <location>
        <begin position="1"/>
        <end position="35"/>
    </location>
</feature>
<dbReference type="PANTHER" id="PTHR39142">
    <property type="entry name" value="MID1P"/>
    <property type="match status" value="1"/>
</dbReference>
<accession>A0ABQ0CTN9</accession>
<feature type="chain" id="PRO_5047164195" description="Stretch-activated Ca channel" evidence="3">
    <location>
        <begin position="36"/>
        <end position="638"/>
    </location>
</feature>
<evidence type="ECO:0000256" key="2">
    <source>
        <dbReference type="SAM" id="Phobius"/>
    </source>
</evidence>
<organism evidence="4 5">
    <name type="scientific">Epichloe bromicola</name>
    <dbReference type="NCBI Taxonomy" id="79588"/>
    <lineage>
        <taxon>Eukaryota</taxon>
        <taxon>Fungi</taxon>
        <taxon>Dikarya</taxon>
        <taxon>Ascomycota</taxon>
        <taxon>Pezizomycotina</taxon>
        <taxon>Sordariomycetes</taxon>
        <taxon>Hypocreomycetidae</taxon>
        <taxon>Hypocreales</taxon>
        <taxon>Clavicipitaceae</taxon>
        <taxon>Epichloe</taxon>
    </lineage>
</organism>
<feature type="compositionally biased region" description="Polar residues" evidence="1">
    <location>
        <begin position="118"/>
        <end position="129"/>
    </location>
</feature>
<dbReference type="Proteomes" id="UP001562357">
    <property type="component" value="Unassembled WGS sequence"/>
</dbReference>
<feature type="compositionally biased region" description="Basic and acidic residues" evidence="1">
    <location>
        <begin position="130"/>
        <end position="140"/>
    </location>
</feature>
<evidence type="ECO:0000313" key="4">
    <source>
        <dbReference type="EMBL" id="GAB0136816.1"/>
    </source>
</evidence>
<keyword evidence="3" id="KW-0732">Signal</keyword>